<dbReference type="Proteomes" id="UP000703269">
    <property type="component" value="Unassembled WGS sequence"/>
</dbReference>
<reference evidence="2 3" key="1">
    <citation type="submission" date="2021-08" db="EMBL/GenBank/DDBJ databases">
        <title>Draft Genome Sequence of Phanerochaete sordida strain YK-624.</title>
        <authorList>
            <person name="Mori T."/>
            <person name="Dohra H."/>
            <person name="Suzuki T."/>
            <person name="Kawagishi H."/>
            <person name="Hirai H."/>
        </authorList>
    </citation>
    <scope>NUCLEOTIDE SEQUENCE [LARGE SCALE GENOMIC DNA]</scope>
    <source>
        <strain evidence="2 3">YK-624</strain>
    </source>
</reference>
<keyword evidence="1" id="KW-1133">Transmembrane helix</keyword>
<accession>A0A9P3G5Q2</accession>
<evidence type="ECO:0000313" key="3">
    <source>
        <dbReference type="Proteomes" id="UP000703269"/>
    </source>
</evidence>
<sequence>MSEARLPEELLRETLSLLLSASEETFCQFPPDCCPPWSIYRRRDPAQPRTPSAGDILLVCKRWLRVGTPLLYESLSVWSPSHTKAVAALIRSTPVVGQAIRRLRIEGGCGKDLYTIVRNAPNVHTLYICVHVKASEGIAGLRKALPLLQPRKLYWYHEQSQLNKPAKEAKELLQSCIARRWTSLRTVVLDRYFDMKADIASALSTAPALEELVLAHDYIAREWAAKGFYNTFGQNPSLKEISMTEIRGRERFLSMLRGAGTSERVLKMFTFLERGEPRWFAQIVFVFVVVIVIKFFLIKL</sequence>
<evidence type="ECO:0008006" key="4">
    <source>
        <dbReference type="Google" id="ProtNLM"/>
    </source>
</evidence>
<keyword evidence="3" id="KW-1185">Reference proteome</keyword>
<comment type="caution">
    <text evidence="2">The sequence shown here is derived from an EMBL/GenBank/DDBJ whole genome shotgun (WGS) entry which is preliminary data.</text>
</comment>
<evidence type="ECO:0000313" key="2">
    <source>
        <dbReference type="EMBL" id="GJE89703.1"/>
    </source>
</evidence>
<evidence type="ECO:0000256" key="1">
    <source>
        <dbReference type="SAM" id="Phobius"/>
    </source>
</evidence>
<keyword evidence="1" id="KW-0812">Transmembrane</keyword>
<dbReference type="AlphaFoldDB" id="A0A9P3G5Q2"/>
<keyword evidence="1" id="KW-0472">Membrane</keyword>
<feature type="transmembrane region" description="Helical" evidence="1">
    <location>
        <begin position="279"/>
        <end position="297"/>
    </location>
</feature>
<proteinExistence type="predicted"/>
<organism evidence="2 3">
    <name type="scientific">Phanerochaete sordida</name>
    <dbReference type="NCBI Taxonomy" id="48140"/>
    <lineage>
        <taxon>Eukaryota</taxon>
        <taxon>Fungi</taxon>
        <taxon>Dikarya</taxon>
        <taxon>Basidiomycota</taxon>
        <taxon>Agaricomycotina</taxon>
        <taxon>Agaricomycetes</taxon>
        <taxon>Polyporales</taxon>
        <taxon>Phanerochaetaceae</taxon>
        <taxon>Phanerochaete</taxon>
    </lineage>
</organism>
<name>A0A9P3G5Q2_9APHY</name>
<gene>
    <name evidence="2" type="ORF">PsYK624_058090</name>
</gene>
<protein>
    <recommendedName>
        <fullName evidence="4">F-box domain-containing protein</fullName>
    </recommendedName>
</protein>
<dbReference type="OrthoDB" id="2802730at2759"/>
<dbReference type="EMBL" id="BPQB01000013">
    <property type="protein sequence ID" value="GJE89703.1"/>
    <property type="molecule type" value="Genomic_DNA"/>
</dbReference>